<dbReference type="Pfam" id="PF11117">
    <property type="entry name" value="DUF2626"/>
    <property type="match status" value="1"/>
</dbReference>
<evidence type="ECO:0000313" key="3">
    <source>
        <dbReference type="Proteomes" id="UP000680304"/>
    </source>
</evidence>
<gene>
    <name evidence="2" type="ORF">PACILC2_26870</name>
</gene>
<name>A0ABQ4N7A9_9BACL</name>
<keyword evidence="3" id="KW-1185">Reference proteome</keyword>
<evidence type="ECO:0008006" key="4">
    <source>
        <dbReference type="Google" id="ProtNLM"/>
    </source>
</evidence>
<proteinExistence type="predicted"/>
<dbReference type="Proteomes" id="UP000680304">
    <property type="component" value="Unassembled WGS sequence"/>
</dbReference>
<accession>A0ABQ4N7A9</accession>
<evidence type="ECO:0000256" key="1">
    <source>
        <dbReference type="SAM" id="Phobius"/>
    </source>
</evidence>
<feature type="transmembrane region" description="Helical" evidence="1">
    <location>
        <begin position="29"/>
        <end position="46"/>
    </location>
</feature>
<dbReference type="InterPro" id="IPR020254">
    <property type="entry name" value="DUF2626"/>
</dbReference>
<organism evidence="2 3">
    <name type="scientific">Paenibacillus cisolokensis</name>
    <dbReference type="NCBI Taxonomy" id="1658519"/>
    <lineage>
        <taxon>Bacteria</taxon>
        <taxon>Bacillati</taxon>
        <taxon>Bacillota</taxon>
        <taxon>Bacilli</taxon>
        <taxon>Bacillales</taxon>
        <taxon>Paenibacillaceae</taxon>
        <taxon>Paenibacillus</taxon>
    </lineage>
</organism>
<comment type="caution">
    <text evidence="2">The sequence shown here is derived from an EMBL/GenBank/DDBJ whole genome shotgun (WGS) entry which is preliminary data.</text>
</comment>
<dbReference type="EMBL" id="BOVJ01000081">
    <property type="protein sequence ID" value="GIQ64119.1"/>
    <property type="molecule type" value="Genomic_DNA"/>
</dbReference>
<sequence length="122" mass="13940">MARMFRVLGFWTLVIGLMAFAGHMIEMAILFFVQTAVFVLLGYLNFSERTYLTIFGLIWSCRFWALRTGPFSRWGFPSRSGGENRYDVYLDPSAIGFCALDGRNIRKPKQPGRPGCFVVEPL</sequence>
<evidence type="ECO:0000313" key="2">
    <source>
        <dbReference type="EMBL" id="GIQ64119.1"/>
    </source>
</evidence>
<keyword evidence="1" id="KW-0812">Transmembrane</keyword>
<keyword evidence="1" id="KW-0472">Membrane</keyword>
<reference evidence="2 3" key="1">
    <citation type="submission" date="2021-04" db="EMBL/GenBank/DDBJ databases">
        <title>Draft genome sequence of Paenibacillus cisolokensis, LC2-13A.</title>
        <authorList>
            <person name="Uke A."/>
            <person name="Chhe C."/>
            <person name="Baramee S."/>
            <person name="Kosugi A."/>
        </authorList>
    </citation>
    <scope>NUCLEOTIDE SEQUENCE [LARGE SCALE GENOMIC DNA]</scope>
    <source>
        <strain evidence="2 3">LC2-13A</strain>
    </source>
</reference>
<keyword evidence="1" id="KW-1133">Transmembrane helix</keyword>
<protein>
    <recommendedName>
        <fullName evidence="4">Inner membrane protein</fullName>
    </recommendedName>
</protein>